<dbReference type="EMBL" id="JACJQH010000040">
    <property type="protein sequence ID" value="MBD2198370.1"/>
    <property type="molecule type" value="Genomic_DNA"/>
</dbReference>
<name>A0ABR8AGP1_9CYAN</name>
<evidence type="ECO:0000313" key="1">
    <source>
        <dbReference type="EMBL" id="MBD2198370.1"/>
    </source>
</evidence>
<dbReference type="Proteomes" id="UP000658514">
    <property type="component" value="Unassembled WGS sequence"/>
</dbReference>
<comment type="caution">
    <text evidence="1">The sequence shown here is derived from an EMBL/GenBank/DDBJ whole genome shotgun (WGS) entry which is preliminary data.</text>
</comment>
<gene>
    <name evidence="1" type="ORF">H6G24_23160</name>
</gene>
<accession>A0ABR8AGP1</accession>
<protein>
    <submittedName>
        <fullName evidence="1">Uncharacterized protein</fullName>
    </submittedName>
</protein>
<sequence length="62" mass="7461">MKIITPKRIQDLAVCNKKLESVRQETITDSNSPESRELAVREALWQEEQAYYHDRFVYDDRF</sequence>
<keyword evidence="2" id="KW-1185">Reference proteome</keyword>
<organism evidence="1 2">
    <name type="scientific">Calothrix parietina FACHB-288</name>
    <dbReference type="NCBI Taxonomy" id="2692896"/>
    <lineage>
        <taxon>Bacteria</taxon>
        <taxon>Bacillati</taxon>
        <taxon>Cyanobacteriota</taxon>
        <taxon>Cyanophyceae</taxon>
        <taxon>Nostocales</taxon>
        <taxon>Calotrichaceae</taxon>
        <taxon>Calothrix</taxon>
    </lineage>
</organism>
<proteinExistence type="predicted"/>
<evidence type="ECO:0000313" key="2">
    <source>
        <dbReference type="Proteomes" id="UP000658514"/>
    </source>
</evidence>
<reference evidence="1 2" key="1">
    <citation type="journal article" date="2020" name="ISME J.">
        <title>Comparative genomics reveals insights into cyanobacterial evolution and habitat adaptation.</title>
        <authorList>
            <person name="Chen M.Y."/>
            <person name="Teng W.K."/>
            <person name="Zhao L."/>
            <person name="Hu C.X."/>
            <person name="Zhou Y.K."/>
            <person name="Han B.P."/>
            <person name="Song L.R."/>
            <person name="Shu W.S."/>
        </authorList>
    </citation>
    <scope>NUCLEOTIDE SEQUENCE [LARGE SCALE GENOMIC DNA]</scope>
    <source>
        <strain evidence="1 2">FACHB-288</strain>
    </source>
</reference>
<dbReference type="RefSeq" id="WP_190545921.1">
    <property type="nucleotide sequence ID" value="NZ_CAWPNO010000074.1"/>
</dbReference>